<organism evidence="3 4">
    <name type="scientific">Caulobacter flavus</name>
    <dbReference type="NCBI Taxonomy" id="1679497"/>
    <lineage>
        <taxon>Bacteria</taxon>
        <taxon>Pseudomonadati</taxon>
        <taxon>Pseudomonadota</taxon>
        <taxon>Alphaproteobacteria</taxon>
        <taxon>Caulobacterales</taxon>
        <taxon>Caulobacteraceae</taxon>
        <taxon>Caulobacter</taxon>
    </lineage>
</organism>
<dbReference type="InterPro" id="IPR054189">
    <property type="entry name" value="DUF6894"/>
</dbReference>
<dbReference type="Pfam" id="PF21834">
    <property type="entry name" value="DUF6894"/>
    <property type="match status" value="1"/>
</dbReference>
<name>A0A2N5CQY8_9CAUL</name>
<dbReference type="Proteomes" id="UP000234483">
    <property type="component" value="Unassembled WGS sequence"/>
</dbReference>
<dbReference type="AlphaFoldDB" id="A0A2N5CQY8"/>
<proteinExistence type="predicted"/>
<keyword evidence="5" id="KW-1185">Reference proteome</keyword>
<dbReference type="EMBL" id="PJRQ01000037">
    <property type="protein sequence ID" value="PLR10620.1"/>
    <property type="molecule type" value="Genomic_DNA"/>
</dbReference>
<evidence type="ECO:0000313" key="5">
    <source>
        <dbReference type="Proteomes" id="UP000281192"/>
    </source>
</evidence>
<evidence type="ECO:0000313" key="2">
    <source>
        <dbReference type="EMBL" id="AYV45580.1"/>
    </source>
</evidence>
<sequence length="90" mass="9837">MCSRLSQELRVALYFFHTETADSLADEDGVELPSCIAACEMAIKVAGELMRDGASTFWATRPWKVTVTDGKGLILLEIEICGYAAPAFPH</sequence>
<evidence type="ECO:0000313" key="3">
    <source>
        <dbReference type="EMBL" id="PLR10620.1"/>
    </source>
</evidence>
<reference evidence="2 5" key="2">
    <citation type="submission" date="2018-01" db="EMBL/GenBank/DDBJ databases">
        <title>Complete genome sequence of Caulobacter flavus RHGG3.</title>
        <authorList>
            <person name="Yang E."/>
        </authorList>
    </citation>
    <scope>NUCLEOTIDE SEQUENCE [LARGE SCALE GENOMIC DNA]</scope>
    <source>
        <strain evidence="2 5">RHGG3</strain>
    </source>
</reference>
<gene>
    <name evidence="2" type="ORF">C1707_04560</name>
    <name evidence="3" type="ORF">CFHF_16855</name>
</gene>
<evidence type="ECO:0000313" key="4">
    <source>
        <dbReference type="Proteomes" id="UP000234483"/>
    </source>
</evidence>
<dbReference type="EMBL" id="CP026100">
    <property type="protein sequence ID" value="AYV45580.1"/>
    <property type="molecule type" value="Genomic_DNA"/>
</dbReference>
<dbReference type="OrthoDB" id="7575967at2"/>
<reference evidence="3 4" key="1">
    <citation type="submission" date="2017-12" db="EMBL/GenBank/DDBJ databases">
        <title>The genome sequence of Caulobacter flavus CGMCC1 15093.</title>
        <authorList>
            <person name="Gao J."/>
            <person name="Mao X."/>
            <person name="Sun J."/>
        </authorList>
    </citation>
    <scope>NUCLEOTIDE SEQUENCE [LARGE SCALE GENOMIC DNA]</scope>
    <source>
        <strain evidence="3 4">CGMCC1 15093</strain>
    </source>
</reference>
<accession>A0A2N5CQY8</accession>
<dbReference type="KEGG" id="cfh:C1707_04560"/>
<feature type="domain" description="DUF6894" evidence="1">
    <location>
        <begin position="13"/>
        <end position="80"/>
    </location>
</feature>
<dbReference type="Proteomes" id="UP000281192">
    <property type="component" value="Chromosome"/>
</dbReference>
<protein>
    <recommendedName>
        <fullName evidence="1">DUF6894 domain-containing protein</fullName>
    </recommendedName>
</protein>
<evidence type="ECO:0000259" key="1">
    <source>
        <dbReference type="Pfam" id="PF21834"/>
    </source>
</evidence>